<dbReference type="Gene3D" id="3.80.10.10">
    <property type="entry name" value="Ribonuclease Inhibitor"/>
    <property type="match status" value="1"/>
</dbReference>
<dbReference type="SUPFAM" id="SSF52047">
    <property type="entry name" value="RNI-like"/>
    <property type="match status" value="1"/>
</dbReference>
<dbReference type="InParanoid" id="A0A0C3G633"/>
<accession>A0A0C3G633</accession>
<evidence type="ECO:0000313" key="2">
    <source>
        <dbReference type="Proteomes" id="UP000054166"/>
    </source>
</evidence>
<dbReference type="AlphaFoldDB" id="A0A0C3G633"/>
<dbReference type="Proteomes" id="UP000054166">
    <property type="component" value="Unassembled WGS sequence"/>
</dbReference>
<dbReference type="OrthoDB" id="2977329at2759"/>
<dbReference type="InterPro" id="IPR032675">
    <property type="entry name" value="LRR_dom_sf"/>
</dbReference>
<name>A0A0C3G633_PILCF</name>
<gene>
    <name evidence="1" type="ORF">PILCRDRAFT_810967</name>
</gene>
<keyword evidence="2" id="KW-1185">Reference proteome</keyword>
<reference evidence="2" key="2">
    <citation type="submission" date="2015-01" db="EMBL/GenBank/DDBJ databases">
        <title>Evolutionary Origins and Diversification of the Mycorrhizal Mutualists.</title>
        <authorList>
            <consortium name="DOE Joint Genome Institute"/>
            <consortium name="Mycorrhizal Genomics Consortium"/>
            <person name="Kohler A."/>
            <person name="Kuo A."/>
            <person name="Nagy L.G."/>
            <person name="Floudas D."/>
            <person name="Copeland A."/>
            <person name="Barry K.W."/>
            <person name="Cichocki N."/>
            <person name="Veneault-Fourrey C."/>
            <person name="LaButti K."/>
            <person name="Lindquist E.A."/>
            <person name="Lipzen A."/>
            <person name="Lundell T."/>
            <person name="Morin E."/>
            <person name="Murat C."/>
            <person name="Riley R."/>
            <person name="Ohm R."/>
            <person name="Sun H."/>
            <person name="Tunlid A."/>
            <person name="Henrissat B."/>
            <person name="Grigoriev I.V."/>
            <person name="Hibbett D.S."/>
            <person name="Martin F."/>
        </authorList>
    </citation>
    <scope>NUCLEOTIDE SEQUENCE [LARGE SCALE GENOMIC DNA]</scope>
    <source>
        <strain evidence="2">F 1598</strain>
    </source>
</reference>
<evidence type="ECO:0000313" key="1">
    <source>
        <dbReference type="EMBL" id="KIM91685.1"/>
    </source>
</evidence>
<reference evidence="1 2" key="1">
    <citation type="submission" date="2014-04" db="EMBL/GenBank/DDBJ databases">
        <authorList>
            <consortium name="DOE Joint Genome Institute"/>
            <person name="Kuo A."/>
            <person name="Tarkka M."/>
            <person name="Buscot F."/>
            <person name="Kohler A."/>
            <person name="Nagy L.G."/>
            <person name="Floudas D."/>
            <person name="Copeland A."/>
            <person name="Barry K.W."/>
            <person name="Cichocki N."/>
            <person name="Veneault-Fourrey C."/>
            <person name="LaButti K."/>
            <person name="Lindquist E.A."/>
            <person name="Lipzen A."/>
            <person name="Lundell T."/>
            <person name="Morin E."/>
            <person name="Murat C."/>
            <person name="Sun H."/>
            <person name="Tunlid A."/>
            <person name="Henrissat B."/>
            <person name="Grigoriev I.V."/>
            <person name="Hibbett D.S."/>
            <person name="Martin F."/>
            <person name="Nordberg H.P."/>
            <person name="Cantor M.N."/>
            <person name="Hua S.X."/>
        </authorList>
    </citation>
    <scope>NUCLEOTIDE SEQUENCE [LARGE SCALE GENOMIC DNA]</scope>
    <source>
        <strain evidence="1 2">F 1598</strain>
    </source>
</reference>
<dbReference type="EMBL" id="KN832971">
    <property type="protein sequence ID" value="KIM91685.1"/>
    <property type="molecule type" value="Genomic_DNA"/>
</dbReference>
<organism evidence="1 2">
    <name type="scientific">Piloderma croceum (strain F 1598)</name>
    <dbReference type="NCBI Taxonomy" id="765440"/>
    <lineage>
        <taxon>Eukaryota</taxon>
        <taxon>Fungi</taxon>
        <taxon>Dikarya</taxon>
        <taxon>Basidiomycota</taxon>
        <taxon>Agaricomycotina</taxon>
        <taxon>Agaricomycetes</taxon>
        <taxon>Agaricomycetidae</taxon>
        <taxon>Atheliales</taxon>
        <taxon>Atheliaceae</taxon>
        <taxon>Piloderma</taxon>
    </lineage>
</organism>
<evidence type="ECO:0008006" key="3">
    <source>
        <dbReference type="Google" id="ProtNLM"/>
    </source>
</evidence>
<dbReference type="HOGENOM" id="CLU_036316_4_1_1"/>
<proteinExistence type="predicted"/>
<sequence length="388" mass="44341">MSGPRLPPELTDTIIDNLRDNKPALATCSYVCRAWMARSRHHHFEHVYLTYEDRGRIRAFLTLLDSVLSTITPHIRSLHLAEGRAPSERWLNDHLMDLAMFDAVESLTIENATITHLDSPIITTFLPSFRMLRGLHLLQPYFRSFAQLVNIFGACPLLEHISLDRFNYWNLIYLQHPSINEHPLRRLKTLELGVCDKVAVIDWLLAGDKVPALTKFRATALAPHQIAPTGALLHALGSSLEHLEIGSGHDYCDSAAFADEIRRHIDLSNHTHLRAVCFTEYLLEHHVEASENHSWFPGVLSQIVPSRIEELEFHIVVSDPKDLEIFNWDAVTNILVETSFSRLRTLRFYVEVELAYLETVVRLDEPKVKELISRKLATWAALGVLSME</sequence>
<protein>
    <recommendedName>
        <fullName evidence="3">F-box domain-containing protein</fullName>
    </recommendedName>
</protein>